<dbReference type="EMBL" id="CP002293">
    <property type="protein sequence ID" value="ADP75172.1"/>
    <property type="molecule type" value="Genomic_DNA"/>
</dbReference>
<organism evidence="1">
    <name type="scientific">Geobacillus sp. (strain Y4.1MC1)</name>
    <dbReference type="NCBI Taxonomy" id="581103"/>
    <lineage>
        <taxon>Bacteria</taxon>
        <taxon>Bacillati</taxon>
        <taxon>Bacillota</taxon>
        <taxon>Bacilli</taxon>
        <taxon>Bacillales</taxon>
        <taxon>Anoxybacillaceae</taxon>
        <taxon>Geobacillus</taxon>
    </lineage>
</organism>
<dbReference type="AlphaFoldDB" id="A0A7U3YG57"/>
<evidence type="ECO:0000313" key="1">
    <source>
        <dbReference type="EMBL" id="ADP75172.1"/>
    </source>
</evidence>
<gene>
    <name evidence="1" type="ORF">GY4MC1_2462</name>
</gene>
<reference evidence="1" key="1">
    <citation type="submission" date="2010-10" db="EMBL/GenBank/DDBJ databases">
        <title>Complete sequence of chromosome of Geobacillus sp. Y4.1MC1.</title>
        <authorList>
            <consortium name="US DOE Joint Genome Institute"/>
            <person name="Lucas S."/>
            <person name="Copeland A."/>
            <person name="Lapidus A."/>
            <person name="Cheng J.-F."/>
            <person name="Bruce D."/>
            <person name="Goodwin L."/>
            <person name="Pitluck S."/>
            <person name="Chertkov O."/>
            <person name="Zhang X."/>
            <person name="Detter J.C."/>
            <person name="Han C."/>
            <person name="Tapia R."/>
            <person name="Land M."/>
            <person name="Hauser L."/>
            <person name="Jeffries C."/>
            <person name="Kyrpides N."/>
            <person name="Ivanova N."/>
            <person name="Ovchinnikova G."/>
            <person name="Brumm P."/>
            <person name="Mead D."/>
            <person name="Woyke T."/>
        </authorList>
    </citation>
    <scope>NUCLEOTIDE SEQUENCE [LARGE SCALE GENOMIC DNA]</scope>
    <source>
        <strain evidence="1">Y4.1MC1</strain>
    </source>
</reference>
<sequence>MEIETLSLFGVENGIDEAALLLCFRRVQGDIQKESCCMVEYGMALFFLFAAFAADMAGVCPGAMRPDWLLSVW</sequence>
<name>A0A7U3YG57_GEOS0</name>
<dbReference type="KEGG" id="gmc:GY4MC1_2462"/>
<protein>
    <submittedName>
        <fullName evidence="1">Uncharacterized protein</fullName>
    </submittedName>
</protein>
<accession>A0A7U3YG57</accession>
<proteinExistence type="predicted"/>